<dbReference type="InterPro" id="IPR002401">
    <property type="entry name" value="Cyt_P450_E_grp-I"/>
</dbReference>
<dbReference type="CDD" id="cd11065">
    <property type="entry name" value="CYP64-like"/>
    <property type="match status" value="1"/>
</dbReference>
<evidence type="ECO:0000256" key="1">
    <source>
        <dbReference type="ARBA" id="ARBA00010617"/>
    </source>
</evidence>
<comment type="cofactor">
    <cofactor evidence="5">
        <name>heme</name>
        <dbReference type="ChEBI" id="CHEBI:30413"/>
    </cofactor>
</comment>
<dbReference type="Pfam" id="PF00067">
    <property type="entry name" value="p450"/>
    <property type="match status" value="1"/>
</dbReference>
<dbReference type="GO" id="GO:0004497">
    <property type="term" value="F:monooxygenase activity"/>
    <property type="evidence" value="ECO:0007669"/>
    <property type="project" value="UniProtKB-KW"/>
</dbReference>
<name>A0A6A5QXM9_AMPQU</name>
<dbReference type="PANTHER" id="PTHR46300:SF12">
    <property type="entry name" value="P450, PUTATIVE (EUROFUNG)-RELATED"/>
    <property type="match status" value="1"/>
</dbReference>
<dbReference type="GO" id="GO:0020037">
    <property type="term" value="F:heme binding"/>
    <property type="evidence" value="ECO:0007669"/>
    <property type="project" value="InterPro"/>
</dbReference>
<accession>A0A6A5QXM9</accession>
<dbReference type="Gene3D" id="1.10.630.10">
    <property type="entry name" value="Cytochrome P450"/>
    <property type="match status" value="1"/>
</dbReference>
<evidence type="ECO:0000313" key="9">
    <source>
        <dbReference type="Proteomes" id="UP000800096"/>
    </source>
</evidence>
<evidence type="ECO:0000256" key="2">
    <source>
        <dbReference type="ARBA" id="ARBA00022723"/>
    </source>
</evidence>
<keyword evidence="3 6" id="KW-0560">Oxidoreductase</keyword>
<evidence type="ECO:0000256" key="7">
    <source>
        <dbReference type="SAM" id="Phobius"/>
    </source>
</evidence>
<reference evidence="8" key="1">
    <citation type="journal article" date="2020" name="Stud. Mycol.">
        <title>101 Dothideomycetes genomes: a test case for predicting lifestyles and emergence of pathogens.</title>
        <authorList>
            <person name="Haridas S."/>
            <person name="Albert R."/>
            <person name="Binder M."/>
            <person name="Bloem J."/>
            <person name="Labutti K."/>
            <person name="Salamov A."/>
            <person name="Andreopoulos B."/>
            <person name="Baker S."/>
            <person name="Barry K."/>
            <person name="Bills G."/>
            <person name="Bluhm B."/>
            <person name="Cannon C."/>
            <person name="Castanera R."/>
            <person name="Culley D."/>
            <person name="Daum C."/>
            <person name="Ezra D."/>
            <person name="Gonzalez J."/>
            <person name="Henrissat B."/>
            <person name="Kuo A."/>
            <person name="Liang C."/>
            <person name="Lipzen A."/>
            <person name="Lutzoni F."/>
            <person name="Magnuson J."/>
            <person name="Mondo S."/>
            <person name="Nolan M."/>
            <person name="Ohm R."/>
            <person name="Pangilinan J."/>
            <person name="Park H.-J."/>
            <person name="Ramirez L."/>
            <person name="Alfaro M."/>
            <person name="Sun H."/>
            <person name="Tritt A."/>
            <person name="Yoshinaga Y."/>
            <person name="Zwiers L.-H."/>
            <person name="Turgeon B."/>
            <person name="Goodwin S."/>
            <person name="Spatafora J."/>
            <person name="Crous P."/>
            <person name="Grigoriev I."/>
        </authorList>
    </citation>
    <scope>NUCLEOTIDE SEQUENCE</scope>
    <source>
        <strain evidence="8">HMLAC05119</strain>
    </source>
</reference>
<evidence type="ECO:0000256" key="5">
    <source>
        <dbReference type="PIRSR" id="PIRSR602401-1"/>
    </source>
</evidence>
<dbReference type="PROSITE" id="PS00086">
    <property type="entry name" value="CYTOCHROME_P450"/>
    <property type="match status" value="1"/>
</dbReference>
<keyword evidence="4 5" id="KW-0408">Iron</keyword>
<protein>
    <submittedName>
        <fullName evidence="8">Cytochrome P450</fullName>
    </submittedName>
</protein>
<dbReference type="PANTHER" id="PTHR46300">
    <property type="entry name" value="P450, PUTATIVE (EUROFUNG)-RELATED-RELATED"/>
    <property type="match status" value="1"/>
</dbReference>
<dbReference type="InterPro" id="IPR001128">
    <property type="entry name" value="Cyt_P450"/>
</dbReference>
<dbReference type="InterPro" id="IPR036396">
    <property type="entry name" value="Cyt_P450_sf"/>
</dbReference>
<proteinExistence type="inferred from homology"/>
<dbReference type="GO" id="GO:0016705">
    <property type="term" value="F:oxidoreductase activity, acting on paired donors, with incorporation or reduction of molecular oxygen"/>
    <property type="evidence" value="ECO:0007669"/>
    <property type="project" value="InterPro"/>
</dbReference>
<evidence type="ECO:0000256" key="6">
    <source>
        <dbReference type="RuleBase" id="RU000461"/>
    </source>
</evidence>
<keyword evidence="7" id="KW-0812">Transmembrane</keyword>
<dbReference type="InterPro" id="IPR050364">
    <property type="entry name" value="Cytochrome_P450_fung"/>
</dbReference>
<gene>
    <name evidence="8" type="ORF">BDU57DRAFT_512326</name>
</gene>
<evidence type="ECO:0000313" key="8">
    <source>
        <dbReference type="EMBL" id="KAF1919306.1"/>
    </source>
</evidence>
<dbReference type="GO" id="GO:0005506">
    <property type="term" value="F:iron ion binding"/>
    <property type="evidence" value="ECO:0007669"/>
    <property type="project" value="InterPro"/>
</dbReference>
<keyword evidence="6" id="KW-0503">Monooxygenase</keyword>
<dbReference type="PRINTS" id="PR00385">
    <property type="entry name" value="P450"/>
</dbReference>
<dbReference type="OrthoDB" id="1103324at2759"/>
<dbReference type="Proteomes" id="UP000800096">
    <property type="component" value="Unassembled WGS sequence"/>
</dbReference>
<dbReference type="InterPro" id="IPR017972">
    <property type="entry name" value="Cyt_P450_CS"/>
</dbReference>
<feature type="binding site" description="axial binding residue" evidence="5">
    <location>
        <position position="445"/>
    </location>
    <ligand>
        <name>heme</name>
        <dbReference type="ChEBI" id="CHEBI:30413"/>
    </ligand>
    <ligandPart>
        <name>Fe</name>
        <dbReference type="ChEBI" id="CHEBI:18248"/>
    </ligandPart>
</feature>
<evidence type="ECO:0000256" key="4">
    <source>
        <dbReference type="ARBA" id="ARBA00023004"/>
    </source>
</evidence>
<comment type="similarity">
    <text evidence="1 6">Belongs to the cytochrome P450 family.</text>
</comment>
<keyword evidence="7" id="KW-0472">Membrane</keyword>
<sequence>MYAIETPYYPFWGLFLVLCSSCAVLFQFLRPTDKKWSTKKWVMPPTPPGVPVLGNLLQMMQARRRGAVSFIDWLASLKQYGELVTLHMGSQTWVILNSDRVVTELIAKRGKITNERPHMPIASDLISNGNRIVIRQEKEWREGRRVMHQLLSGSNLKVYARMQELESVDMLRGYLREPKLWYSHNYRYATSVLYRIIMGYPLNKTKAELDDYQRVTMEFFTSINRSWVDFFPELSKLPHFLQPWRRFWTDMGAFHHQIIGEWWKPIKTAVTNGTAPPSFVRDVLLHPEIKYTGTNEEAMYLAASIMAAGGDNTRMSINIFVMAMVTRPEVQKQGRDEVDRLCTDGESLRLPCMSDLSEMPYVASMIKEVMRWRPTVPIVPPHQLTENLQFEGYSFPAGTSFVINSIGLSSEFENAQEFQPERWIDGSEARTARNFWAFGGGRRTCVGSKVAEQALFIAFARLLYCFELVPIGSLDDKKLNHQTVNEPFPVKATVRSPEHAKLIEEEASKYESSFSTFGGIA</sequence>
<keyword evidence="9" id="KW-1185">Reference proteome</keyword>
<keyword evidence="2 5" id="KW-0479">Metal-binding</keyword>
<feature type="transmembrane region" description="Helical" evidence="7">
    <location>
        <begin position="12"/>
        <end position="29"/>
    </location>
</feature>
<organism evidence="8 9">
    <name type="scientific">Ampelomyces quisqualis</name>
    <name type="common">Powdery mildew agent</name>
    <dbReference type="NCBI Taxonomy" id="50730"/>
    <lineage>
        <taxon>Eukaryota</taxon>
        <taxon>Fungi</taxon>
        <taxon>Dikarya</taxon>
        <taxon>Ascomycota</taxon>
        <taxon>Pezizomycotina</taxon>
        <taxon>Dothideomycetes</taxon>
        <taxon>Pleosporomycetidae</taxon>
        <taxon>Pleosporales</taxon>
        <taxon>Pleosporineae</taxon>
        <taxon>Phaeosphaeriaceae</taxon>
        <taxon>Ampelomyces</taxon>
    </lineage>
</organism>
<dbReference type="EMBL" id="ML979133">
    <property type="protein sequence ID" value="KAF1919306.1"/>
    <property type="molecule type" value="Genomic_DNA"/>
</dbReference>
<dbReference type="PRINTS" id="PR00463">
    <property type="entry name" value="EP450I"/>
</dbReference>
<dbReference type="SUPFAM" id="SSF48264">
    <property type="entry name" value="Cytochrome P450"/>
    <property type="match status" value="1"/>
</dbReference>
<dbReference type="AlphaFoldDB" id="A0A6A5QXM9"/>
<keyword evidence="7" id="KW-1133">Transmembrane helix</keyword>
<keyword evidence="5 6" id="KW-0349">Heme</keyword>
<evidence type="ECO:0000256" key="3">
    <source>
        <dbReference type="ARBA" id="ARBA00023002"/>
    </source>
</evidence>